<dbReference type="InterPro" id="IPR015422">
    <property type="entry name" value="PyrdxlP-dep_Trfase_small"/>
</dbReference>
<proteinExistence type="inferred from homology"/>
<dbReference type="PANTHER" id="PTHR11601">
    <property type="entry name" value="CYSTEINE DESULFURYLASE FAMILY MEMBER"/>
    <property type="match status" value="1"/>
</dbReference>
<keyword evidence="7" id="KW-0411">Iron-sulfur</keyword>
<dbReference type="InterPro" id="IPR015424">
    <property type="entry name" value="PyrdxlP-dep_Trfase"/>
</dbReference>
<evidence type="ECO:0000256" key="5">
    <source>
        <dbReference type="ARBA" id="ARBA00022898"/>
    </source>
</evidence>
<dbReference type="InterPro" id="IPR015421">
    <property type="entry name" value="PyrdxlP-dep_Trfase_major"/>
</dbReference>
<keyword evidence="11" id="KW-1185">Reference proteome</keyword>
<feature type="domain" description="Aminotransferase class V" evidence="9">
    <location>
        <begin position="5"/>
        <end position="352"/>
    </location>
</feature>
<comment type="cofactor">
    <cofactor evidence="1">
        <name>pyridoxal 5'-phosphate</name>
        <dbReference type="ChEBI" id="CHEBI:597326"/>
    </cofactor>
</comment>
<keyword evidence="6" id="KW-0408">Iron</keyword>
<accession>A0ABT6BGV6</accession>
<dbReference type="EMBL" id="JARJOW010000002">
    <property type="protein sequence ID" value="MDF5689690.1"/>
    <property type="molecule type" value="Genomic_DNA"/>
</dbReference>
<keyword evidence="5" id="KW-0663">Pyridoxal phosphate</keyword>
<dbReference type="SUPFAM" id="SSF53383">
    <property type="entry name" value="PLP-dependent transferases"/>
    <property type="match status" value="1"/>
</dbReference>
<evidence type="ECO:0000256" key="1">
    <source>
        <dbReference type="ARBA" id="ARBA00001933"/>
    </source>
</evidence>
<dbReference type="PIRSF" id="PIRSF005572">
    <property type="entry name" value="NifS"/>
    <property type="match status" value="1"/>
</dbReference>
<name>A0ABT6BGV6_9BACT</name>
<dbReference type="Gene3D" id="3.40.640.10">
    <property type="entry name" value="Type I PLP-dependent aspartate aminotransferase-like (Major domain)"/>
    <property type="match status" value="1"/>
</dbReference>
<evidence type="ECO:0000313" key="10">
    <source>
        <dbReference type="EMBL" id="MDF5689690.1"/>
    </source>
</evidence>
<evidence type="ECO:0000256" key="7">
    <source>
        <dbReference type="ARBA" id="ARBA00023014"/>
    </source>
</evidence>
<keyword evidence="4" id="KW-0479">Metal-binding</keyword>
<dbReference type="Pfam" id="PF00266">
    <property type="entry name" value="Aminotran_5"/>
    <property type="match status" value="1"/>
</dbReference>
<dbReference type="Gene3D" id="3.90.1150.10">
    <property type="entry name" value="Aspartate Aminotransferase, domain 1"/>
    <property type="match status" value="1"/>
</dbReference>
<evidence type="ECO:0000256" key="2">
    <source>
        <dbReference type="ARBA" id="ARBA00006490"/>
    </source>
</evidence>
<evidence type="ECO:0000256" key="4">
    <source>
        <dbReference type="ARBA" id="ARBA00022723"/>
    </source>
</evidence>
<evidence type="ECO:0000259" key="9">
    <source>
        <dbReference type="Pfam" id="PF00266"/>
    </source>
</evidence>
<protein>
    <submittedName>
        <fullName evidence="10">Cysteine desulfurase family protein</fullName>
    </submittedName>
</protein>
<comment type="similarity">
    <text evidence="2">Belongs to the class-V pyridoxal-phosphate-dependent aminotransferase family. NifS/IscS subfamily.</text>
</comment>
<reference evidence="10 11" key="1">
    <citation type="submission" date="2023-03" db="EMBL/GenBank/DDBJ databases">
        <title>Genome sequencing of Aquirufa.</title>
        <authorList>
            <person name="Pitt A."/>
            <person name="Hahn M.W."/>
        </authorList>
    </citation>
    <scope>NUCLEOTIDE SEQUENCE [LARGE SCALE GENOMIC DNA]</scope>
    <source>
        <strain evidence="10 11">WAEICH-18A</strain>
    </source>
</reference>
<sequence length="376" mass="41351">MNRPIYLDYAATTPVSPEVLEAMIPYFSQHFGNSGSNQHLFGWEASDAVDQARKTISSYFSVNPSSILFTSGATESNNLALLGLLEEQTPGHIISSPLEHKAVLEPLAYLAHKGWEITYLEPNSAGEICLEQIKTAKKSDTRLVSLMWVNNEIGVINDISSIAQWCNQEGIYCHTDATQALGKLDLSQAFLPDLLSFSGHKIFGPKGIGALYVKSGIPLKARQWGGAQERGLRAGTLPIPLIVGLAKAVERIPHLLTFLPQIQVKKQDLENSLKESLGDSLIVNSISENQIPHILNFSIQGVDWEKLFRCMPLLAFSNGSACNSKSTFPSHVLKALGRDNDTALASIRISLAQPYLNEDHDWVKDYLVKSLEKLIS</sequence>
<dbReference type="PANTHER" id="PTHR11601:SF34">
    <property type="entry name" value="CYSTEINE DESULFURASE"/>
    <property type="match status" value="1"/>
</dbReference>
<organism evidence="10 11">
    <name type="scientific">Aquirufa aurantiipilula</name>
    <dbReference type="NCBI Taxonomy" id="2696561"/>
    <lineage>
        <taxon>Bacteria</taxon>
        <taxon>Pseudomonadati</taxon>
        <taxon>Bacteroidota</taxon>
        <taxon>Cytophagia</taxon>
        <taxon>Cytophagales</taxon>
        <taxon>Flectobacillaceae</taxon>
        <taxon>Aquirufa</taxon>
    </lineage>
</organism>
<dbReference type="Gene3D" id="1.10.260.50">
    <property type="match status" value="1"/>
</dbReference>
<comment type="catalytic activity">
    <reaction evidence="8">
        <text>(sulfur carrier)-H + L-cysteine = (sulfur carrier)-SH + L-alanine</text>
        <dbReference type="Rhea" id="RHEA:43892"/>
        <dbReference type="Rhea" id="RHEA-COMP:14737"/>
        <dbReference type="Rhea" id="RHEA-COMP:14739"/>
        <dbReference type="ChEBI" id="CHEBI:29917"/>
        <dbReference type="ChEBI" id="CHEBI:35235"/>
        <dbReference type="ChEBI" id="CHEBI:57972"/>
        <dbReference type="ChEBI" id="CHEBI:64428"/>
        <dbReference type="EC" id="2.8.1.7"/>
    </reaction>
</comment>
<evidence type="ECO:0000256" key="3">
    <source>
        <dbReference type="ARBA" id="ARBA00022679"/>
    </source>
</evidence>
<gene>
    <name evidence="10" type="ORF">PQG43_02320</name>
</gene>
<evidence type="ECO:0000256" key="6">
    <source>
        <dbReference type="ARBA" id="ARBA00023004"/>
    </source>
</evidence>
<comment type="caution">
    <text evidence="10">The sequence shown here is derived from an EMBL/GenBank/DDBJ whole genome shotgun (WGS) entry which is preliminary data.</text>
</comment>
<dbReference type="InterPro" id="IPR016454">
    <property type="entry name" value="Cysteine_dSase"/>
</dbReference>
<dbReference type="InterPro" id="IPR000192">
    <property type="entry name" value="Aminotrans_V_dom"/>
</dbReference>
<evidence type="ECO:0000256" key="8">
    <source>
        <dbReference type="ARBA" id="ARBA00050776"/>
    </source>
</evidence>
<evidence type="ECO:0000313" key="11">
    <source>
        <dbReference type="Proteomes" id="UP001321344"/>
    </source>
</evidence>
<dbReference type="RefSeq" id="WP_223142413.1">
    <property type="nucleotide sequence ID" value="NZ_CBCSDE010000001.1"/>
</dbReference>
<keyword evidence="3" id="KW-0808">Transferase</keyword>
<dbReference type="Proteomes" id="UP001321344">
    <property type="component" value="Unassembled WGS sequence"/>
</dbReference>